<organism evidence="2 3">
    <name type="scientific">Pararge aegeria aegeria</name>
    <dbReference type="NCBI Taxonomy" id="348720"/>
    <lineage>
        <taxon>Eukaryota</taxon>
        <taxon>Metazoa</taxon>
        <taxon>Ecdysozoa</taxon>
        <taxon>Arthropoda</taxon>
        <taxon>Hexapoda</taxon>
        <taxon>Insecta</taxon>
        <taxon>Pterygota</taxon>
        <taxon>Neoptera</taxon>
        <taxon>Endopterygota</taxon>
        <taxon>Lepidoptera</taxon>
        <taxon>Glossata</taxon>
        <taxon>Ditrysia</taxon>
        <taxon>Papilionoidea</taxon>
        <taxon>Nymphalidae</taxon>
        <taxon>Satyrinae</taxon>
        <taxon>Satyrini</taxon>
        <taxon>Parargina</taxon>
        <taxon>Pararge</taxon>
    </lineage>
</organism>
<evidence type="ECO:0000256" key="1">
    <source>
        <dbReference type="SAM" id="MobiDB-lite"/>
    </source>
</evidence>
<proteinExistence type="predicted"/>
<dbReference type="EMBL" id="CAKXAJ010010523">
    <property type="protein sequence ID" value="CAH2211494.1"/>
    <property type="molecule type" value="Genomic_DNA"/>
</dbReference>
<evidence type="ECO:0000313" key="2">
    <source>
        <dbReference type="EMBL" id="CAH2211494.1"/>
    </source>
</evidence>
<dbReference type="Proteomes" id="UP000838756">
    <property type="component" value="Unassembled WGS sequence"/>
</dbReference>
<feature type="non-terminal residue" evidence="2">
    <location>
        <position position="1"/>
    </location>
</feature>
<dbReference type="AlphaFoldDB" id="A0A8S4QPI7"/>
<keyword evidence="3" id="KW-1185">Reference proteome</keyword>
<accession>A0A8S4QPI7</accession>
<feature type="region of interest" description="Disordered" evidence="1">
    <location>
        <begin position="1"/>
        <end position="37"/>
    </location>
</feature>
<dbReference type="OrthoDB" id="5979581at2759"/>
<feature type="compositionally biased region" description="Basic residues" evidence="1">
    <location>
        <begin position="25"/>
        <end position="37"/>
    </location>
</feature>
<gene>
    <name evidence="2" type="primary">jg25412</name>
    <name evidence="2" type="ORF">PAEG_LOCUS3309</name>
</gene>
<feature type="compositionally biased region" description="Basic and acidic residues" evidence="1">
    <location>
        <begin position="12"/>
        <end position="21"/>
    </location>
</feature>
<protein>
    <submittedName>
        <fullName evidence="2">Jg25412 protein</fullName>
    </submittedName>
</protein>
<comment type="caution">
    <text evidence="2">The sequence shown here is derived from an EMBL/GenBank/DDBJ whole genome shotgun (WGS) entry which is preliminary data.</text>
</comment>
<sequence>LRRRRQNAGDKYASDPARELNLRFARPRHRHAQPHTR</sequence>
<reference evidence="2" key="1">
    <citation type="submission" date="2022-03" db="EMBL/GenBank/DDBJ databases">
        <authorList>
            <person name="Lindestad O."/>
        </authorList>
    </citation>
    <scope>NUCLEOTIDE SEQUENCE</scope>
</reference>
<evidence type="ECO:0000313" key="3">
    <source>
        <dbReference type="Proteomes" id="UP000838756"/>
    </source>
</evidence>
<name>A0A8S4QPI7_9NEOP</name>